<keyword evidence="3" id="KW-1185">Reference proteome</keyword>
<dbReference type="Proteomes" id="UP000076761">
    <property type="component" value="Unassembled WGS sequence"/>
</dbReference>
<sequence>MIWSSSSDDQPSPSSAPPTPGLASTPVAFNLFPNRKRTPRGTRHSPGRHSVPSHSLPGSHPPSNADLHRMRSTAFGDLRKSIAEGGEGFVLRMRDLERARTKNLSGRGRIADQRHFHGGIRKRPVSYYDPARRTYPIDSATEEEEDDVQIFVGESSSGGEPISKKRTMSLGDMDLDTFSLDLQQYQPSMDESDRCSSPMDTSASGPSSYSSDDDEPSNNLLRDTRFSFATTGIPNPFTSAHTHTYTNSTNSSLASLPLPPPSHLQKHPTLPSSASRSEKAIAALTLALANGAGGISDYGALSGLQTATLIDDCEVGSMFD</sequence>
<evidence type="ECO:0000256" key="1">
    <source>
        <dbReference type="SAM" id="MobiDB-lite"/>
    </source>
</evidence>
<proteinExistence type="predicted"/>
<feature type="region of interest" description="Disordered" evidence="1">
    <location>
        <begin position="239"/>
        <end position="276"/>
    </location>
</feature>
<evidence type="ECO:0000313" key="2">
    <source>
        <dbReference type="EMBL" id="KZT30364.1"/>
    </source>
</evidence>
<dbReference type="InParanoid" id="A0A165VY02"/>
<feature type="compositionally biased region" description="Low complexity" evidence="1">
    <location>
        <begin position="200"/>
        <end position="210"/>
    </location>
</feature>
<dbReference type="EMBL" id="KV425551">
    <property type="protein sequence ID" value="KZT30364.1"/>
    <property type="molecule type" value="Genomic_DNA"/>
</dbReference>
<feature type="compositionally biased region" description="Low complexity" evidence="1">
    <location>
        <begin position="239"/>
        <end position="256"/>
    </location>
</feature>
<reference evidence="2 3" key="1">
    <citation type="journal article" date="2016" name="Mol. Biol. Evol.">
        <title>Comparative Genomics of Early-Diverging Mushroom-Forming Fungi Provides Insights into the Origins of Lignocellulose Decay Capabilities.</title>
        <authorList>
            <person name="Nagy L.G."/>
            <person name="Riley R."/>
            <person name="Tritt A."/>
            <person name="Adam C."/>
            <person name="Daum C."/>
            <person name="Floudas D."/>
            <person name="Sun H."/>
            <person name="Yadav J.S."/>
            <person name="Pangilinan J."/>
            <person name="Larsson K.H."/>
            <person name="Matsuura K."/>
            <person name="Barry K."/>
            <person name="Labutti K."/>
            <person name="Kuo R."/>
            <person name="Ohm R.A."/>
            <person name="Bhattacharya S.S."/>
            <person name="Shirouzu T."/>
            <person name="Yoshinaga Y."/>
            <person name="Martin F.M."/>
            <person name="Grigoriev I.V."/>
            <person name="Hibbett D.S."/>
        </authorList>
    </citation>
    <scope>NUCLEOTIDE SEQUENCE [LARGE SCALE GENOMIC DNA]</scope>
    <source>
        <strain evidence="2 3">HHB14362 ss-1</strain>
    </source>
</reference>
<accession>A0A165VY02</accession>
<feature type="region of interest" description="Disordered" evidence="1">
    <location>
        <begin position="1"/>
        <end position="70"/>
    </location>
</feature>
<dbReference type="AlphaFoldDB" id="A0A165VY02"/>
<feature type="region of interest" description="Disordered" evidence="1">
    <location>
        <begin position="187"/>
        <end position="220"/>
    </location>
</feature>
<feature type="compositionally biased region" description="Low complexity" evidence="1">
    <location>
        <begin position="1"/>
        <end position="13"/>
    </location>
</feature>
<protein>
    <submittedName>
        <fullName evidence="2">Uncharacterized protein</fullName>
    </submittedName>
</protein>
<dbReference type="OrthoDB" id="2688840at2759"/>
<name>A0A165VY02_9AGAM</name>
<evidence type="ECO:0000313" key="3">
    <source>
        <dbReference type="Proteomes" id="UP000076761"/>
    </source>
</evidence>
<organism evidence="2 3">
    <name type="scientific">Neolentinus lepideus HHB14362 ss-1</name>
    <dbReference type="NCBI Taxonomy" id="1314782"/>
    <lineage>
        <taxon>Eukaryota</taxon>
        <taxon>Fungi</taxon>
        <taxon>Dikarya</taxon>
        <taxon>Basidiomycota</taxon>
        <taxon>Agaricomycotina</taxon>
        <taxon>Agaricomycetes</taxon>
        <taxon>Gloeophyllales</taxon>
        <taxon>Gloeophyllaceae</taxon>
        <taxon>Neolentinus</taxon>
    </lineage>
</organism>
<gene>
    <name evidence="2" type="ORF">NEOLEDRAFT_1144047</name>
</gene>
<feature type="compositionally biased region" description="Basic residues" evidence="1">
    <location>
        <begin position="34"/>
        <end position="47"/>
    </location>
</feature>
<feature type="compositionally biased region" description="Low complexity" evidence="1">
    <location>
        <begin position="49"/>
        <end position="63"/>
    </location>
</feature>